<comment type="caution">
    <text evidence="2">The sequence shown here is derived from an EMBL/GenBank/DDBJ whole genome shotgun (WGS) entry which is preliminary data.</text>
</comment>
<keyword evidence="3" id="KW-1185">Reference proteome</keyword>
<dbReference type="InterPro" id="IPR019080">
    <property type="entry name" value="YqaJ_viral_recombinase"/>
</dbReference>
<dbReference type="Pfam" id="PF09588">
    <property type="entry name" value="YqaJ"/>
    <property type="match status" value="1"/>
</dbReference>
<evidence type="ECO:0000313" key="3">
    <source>
        <dbReference type="Proteomes" id="UP001165383"/>
    </source>
</evidence>
<organism evidence="2 3">
    <name type="scientific">Sphingomonas brevis</name>
    <dbReference type="NCBI Taxonomy" id="2908206"/>
    <lineage>
        <taxon>Bacteria</taxon>
        <taxon>Pseudomonadati</taxon>
        <taxon>Pseudomonadota</taxon>
        <taxon>Alphaproteobacteria</taxon>
        <taxon>Sphingomonadales</taxon>
        <taxon>Sphingomonadaceae</taxon>
        <taxon>Sphingomonas</taxon>
    </lineage>
</organism>
<dbReference type="Gene3D" id="3.90.320.10">
    <property type="match status" value="1"/>
</dbReference>
<gene>
    <name evidence="2" type="ORF">LZ518_09960</name>
</gene>
<dbReference type="EMBL" id="JAMGBB010000001">
    <property type="protein sequence ID" value="MCL6741455.1"/>
    <property type="molecule type" value="Genomic_DNA"/>
</dbReference>
<evidence type="ECO:0000259" key="1">
    <source>
        <dbReference type="Pfam" id="PF09588"/>
    </source>
</evidence>
<evidence type="ECO:0000313" key="2">
    <source>
        <dbReference type="EMBL" id="MCL6741455.1"/>
    </source>
</evidence>
<dbReference type="InterPro" id="IPR011604">
    <property type="entry name" value="PDDEXK-like_dom_sf"/>
</dbReference>
<dbReference type="SUPFAM" id="SSF52980">
    <property type="entry name" value="Restriction endonuclease-like"/>
    <property type="match status" value="1"/>
</dbReference>
<dbReference type="InterPro" id="IPR011335">
    <property type="entry name" value="Restrct_endonuc-II-like"/>
</dbReference>
<protein>
    <submittedName>
        <fullName evidence="2">YqaJ viral recombinase family protein</fullName>
    </submittedName>
</protein>
<reference evidence="2" key="1">
    <citation type="submission" date="2022-05" db="EMBL/GenBank/DDBJ databases">
        <authorList>
            <person name="Jo J.-H."/>
            <person name="Im W.-T."/>
        </authorList>
    </citation>
    <scope>NUCLEOTIDE SEQUENCE</scope>
    <source>
        <strain evidence="2">RB56-2</strain>
    </source>
</reference>
<sequence>MGEIVDRPALFAGGNREREAIRLLPWPVLGELGLGERERSERIKGIGGSDANVILSGDADRILGLWREKRGEVESADLGDKFAVMLGCWTEEFNRQWYEKLSGRKVDRLSLALTCPTNEWRRCTLDGYIVETDCIFEAKHTNAFAKNEEVLERYMPQLQHNMAVARVERAVLSVIFGNHKYELFEVASDWIYQIELLQAEAEFWDCVETGRRPVPAVPPAPPKPVGVREVCLEGSNAWAAAAADWLAHREAAKLHAAACSSLKGLVEPDVARAFGHGIEAKRSKAGALSIREIGA</sequence>
<dbReference type="Proteomes" id="UP001165383">
    <property type="component" value="Unassembled WGS sequence"/>
</dbReference>
<feature type="domain" description="YqaJ viral recombinase" evidence="1">
    <location>
        <begin position="42"/>
        <end position="166"/>
    </location>
</feature>
<dbReference type="RefSeq" id="WP_249915838.1">
    <property type="nucleotide sequence ID" value="NZ_JAMGBB010000001.1"/>
</dbReference>
<accession>A0ABT0SBI8</accession>
<proteinExistence type="predicted"/>
<name>A0ABT0SBI8_9SPHN</name>